<evidence type="ECO:0000313" key="2">
    <source>
        <dbReference type="WBParaSite" id="SMUV_0000352601-mRNA-1"/>
    </source>
</evidence>
<protein>
    <submittedName>
        <fullName evidence="2">ABM domain-containing protein</fullName>
    </submittedName>
</protein>
<keyword evidence="1" id="KW-1185">Reference proteome</keyword>
<accession>A0A0N5AGR0</accession>
<reference evidence="2" key="1">
    <citation type="submission" date="2017-02" db="UniProtKB">
        <authorList>
            <consortium name="WormBaseParasite"/>
        </authorList>
    </citation>
    <scope>IDENTIFICATION</scope>
</reference>
<dbReference type="WBParaSite" id="SMUV_0000352601-mRNA-1">
    <property type="protein sequence ID" value="SMUV_0000352601-mRNA-1"/>
    <property type="gene ID" value="SMUV_0000352601"/>
</dbReference>
<dbReference type="Proteomes" id="UP000046393">
    <property type="component" value="Unplaced"/>
</dbReference>
<evidence type="ECO:0000313" key="1">
    <source>
        <dbReference type="Proteomes" id="UP000046393"/>
    </source>
</evidence>
<proteinExistence type="predicted"/>
<sequence>MEEIAKDGREEIVVVRWLKTDEASELHRSLCDRTQTMDRWMHRWMGGLLSSEVDDCILLARTPSAFNKLTN</sequence>
<organism evidence="1 2">
    <name type="scientific">Syphacia muris</name>
    <dbReference type="NCBI Taxonomy" id="451379"/>
    <lineage>
        <taxon>Eukaryota</taxon>
        <taxon>Metazoa</taxon>
        <taxon>Ecdysozoa</taxon>
        <taxon>Nematoda</taxon>
        <taxon>Chromadorea</taxon>
        <taxon>Rhabditida</taxon>
        <taxon>Spirurina</taxon>
        <taxon>Oxyuridomorpha</taxon>
        <taxon>Oxyuroidea</taxon>
        <taxon>Oxyuridae</taxon>
        <taxon>Syphacia</taxon>
    </lineage>
</organism>
<name>A0A0N5AGR0_9BILA</name>
<dbReference type="AlphaFoldDB" id="A0A0N5AGR0"/>